<dbReference type="CDD" id="cd06433">
    <property type="entry name" value="GT_2_WfgS_like"/>
    <property type="match status" value="1"/>
</dbReference>
<comment type="caution">
    <text evidence="2">The sequence shown here is derived from an EMBL/GenBank/DDBJ whole genome shotgun (WGS) entry which is preliminary data.</text>
</comment>
<dbReference type="PANTHER" id="PTHR22916:SF3">
    <property type="entry name" value="UDP-GLCNAC:BETAGAL BETA-1,3-N-ACETYLGLUCOSAMINYLTRANSFERASE-LIKE PROTEIN 1"/>
    <property type="match status" value="1"/>
</dbReference>
<proteinExistence type="predicted"/>
<dbReference type="InterPro" id="IPR001173">
    <property type="entry name" value="Glyco_trans_2-like"/>
</dbReference>
<dbReference type="InterPro" id="IPR029044">
    <property type="entry name" value="Nucleotide-diphossugar_trans"/>
</dbReference>
<dbReference type="GO" id="GO:0016758">
    <property type="term" value="F:hexosyltransferase activity"/>
    <property type="evidence" value="ECO:0007669"/>
    <property type="project" value="UniProtKB-ARBA"/>
</dbReference>
<organism evidence="2">
    <name type="scientific">marine sediment metagenome</name>
    <dbReference type="NCBI Taxonomy" id="412755"/>
    <lineage>
        <taxon>unclassified sequences</taxon>
        <taxon>metagenomes</taxon>
        <taxon>ecological metagenomes</taxon>
    </lineage>
</organism>
<dbReference type="SUPFAM" id="SSF53448">
    <property type="entry name" value="Nucleotide-diphospho-sugar transferases"/>
    <property type="match status" value="1"/>
</dbReference>
<dbReference type="Pfam" id="PF00535">
    <property type="entry name" value="Glycos_transf_2"/>
    <property type="match status" value="1"/>
</dbReference>
<feature type="domain" description="Glycosyltransferase 2-like" evidence="1">
    <location>
        <begin position="8"/>
        <end position="166"/>
    </location>
</feature>
<evidence type="ECO:0000259" key="1">
    <source>
        <dbReference type="Pfam" id="PF00535"/>
    </source>
</evidence>
<gene>
    <name evidence="2" type="ORF">S06H3_09676</name>
</gene>
<dbReference type="PANTHER" id="PTHR22916">
    <property type="entry name" value="GLYCOSYLTRANSFERASE"/>
    <property type="match status" value="1"/>
</dbReference>
<protein>
    <recommendedName>
        <fullName evidence="1">Glycosyltransferase 2-like domain-containing protein</fullName>
    </recommendedName>
</protein>
<dbReference type="EMBL" id="BARV01004316">
    <property type="protein sequence ID" value="GAI17234.1"/>
    <property type="molecule type" value="Genomic_DNA"/>
</dbReference>
<dbReference type="AlphaFoldDB" id="X1NEY9"/>
<accession>X1NEY9</accession>
<sequence>MQNSPFVSIITVVFNSKNTVESTIRSVLRQSYQNIEYIIIDGGSTDGTVEVVGKYKDEITKIVSEPDRGIYDGMNKGMRLASGDIVGILNSDDFYADDEVIEEVVKIMEDKNVDVCWGDLVYVSPKDTNKIVRYWKSSEYKEGKFKKGWMPAHPTFFVRRRVYEKYGIFNLNFPIAGDYELMLRILEKYKVKSCHIPKVLVKMRAGGSSNKNIIRVIKGDLECYRAWKVNGLKISFLEIWSKPFSE</sequence>
<name>X1NEY9_9ZZZZ</name>
<dbReference type="Gene3D" id="3.90.550.10">
    <property type="entry name" value="Spore Coat Polysaccharide Biosynthesis Protein SpsA, Chain A"/>
    <property type="match status" value="1"/>
</dbReference>
<evidence type="ECO:0000313" key="2">
    <source>
        <dbReference type="EMBL" id="GAI17234.1"/>
    </source>
</evidence>
<reference evidence="2" key="1">
    <citation type="journal article" date="2014" name="Front. Microbiol.">
        <title>High frequency of phylogenetically diverse reductive dehalogenase-homologous genes in deep subseafloor sedimentary metagenomes.</title>
        <authorList>
            <person name="Kawai M."/>
            <person name="Futagami T."/>
            <person name="Toyoda A."/>
            <person name="Takaki Y."/>
            <person name="Nishi S."/>
            <person name="Hori S."/>
            <person name="Arai W."/>
            <person name="Tsubouchi T."/>
            <person name="Morono Y."/>
            <person name="Uchiyama I."/>
            <person name="Ito T."/>
            <person name="Fujiyama A."/>
            <person name="Inagaki F."/>
            <person name="Takami H."/>
        </authorList>
    </citation>
    <scope>NUCLEOTIDE SEQUENCE</scope>
    <source>
        <strain evidence="2">Expedition CK06-06</strain>
    </source>
</reference>